<name>A0A6S6SFJ2_9BACT</name>
<dbReference type="PANTHER" id="PTHR43737:SF1">
    <property type="entry name" value="DUF1501 DOMAIN-CONTAINING PROTEIN"/>
    <property type="match status" value="1"/>
</dbReference>
<reference evidence="1" key="1">
    <citation type="submission" date="2020-01" db="EMBL/GenBank/DDBJ databases">
        <authorList>
            <person name="Meier V. D."/>
            <person name="Meier V D."/>
        </authorList>
    </citation>
    <scope>NUCLEOTIDE SEQUENCE</scope>
    <source>
        <strain evidence="1">HLG_WM_MAG_01</strain>
    </source>
</reference>
<gene>
    <name evidence="1" type="ORF">HELGO_WM2489</name>
</gene>
<organism evidence="1">
    <name type="scientific">uncultured Sulfurovum sp</name>
    <dbReference type="NCBI Taxonomy" id="269237"/>
    <lineage>
        <taxon>Bacteria</taxon>
        <taxon>Pseudomonadati</taxon>
        <taxon>Campylobacterota</taxon>
        <taxon>Epsilonproteobacteria</taxon>
        <taxon>Campylobacterales</taxon>
        <taxon>Sulfurovaceae</taxon>
        <taxon>Sulfurovum</taxon>
        <taxon>environmental samples</taxon>
    </lineage>
</organism>
<accession>A0A6S6SFJ2</accession>
<dbReference type="AlphaFoldDB" id="A0A6S6SFJ2"/>
<protein>
    <recommendedName>
        <fullName evidence="2">DUF1501 domain-containing protein</fullName>
    </recommendedName>
</protein>
<evidence type="ECO:0000313" key="1">
    <source>
        <dbReference type="EMBL" id="CAA6801745.1"/>
    </source>
</evidence>
<dbReference type="Pfam" id="PF07394">
    <property type="entry name" value="DUF1501"/>
    <property type="match status" value="1"/>
</dbReference>
<dbReference type="InterPro" id="IPR010869">
    <property type="entry name" value="DUF1501"/>
</dbReference>
<dbReference type="EMBL" id="CACVAS010000020">
    <property type="protein sequence ID" value="CAA6801745.1"/>
    <property type="molecule type" value="Genomic_DNA"/>
</dbReference>
<dbReference type="PANTHER" id="PTHR43737">
    <property type="entry name" value="BLL7424 PROTEIN"/>
    <property type="match status" value="1"/>
</dbReference>
<proteinExistence type="predicted"/>
<sequence>MERRNFLKGSLGVLGSTMMTGVFSTKLFGSALSKRKKLVVLFNHGGNDGINMLVPYGDPYYNVIRPNLAILPPDGSGSNAISLGENGRHDGIDFGLHPSMSGLKNIWDDGNIAFMPATHCGKNPNRSHFYQFSFLGEGKYTTDTHTSDGYGWVSRYMNNKYLLGPQNMQTFDFTAGYFNVFNGWETLGMKNPASAYYGMSKTHATQYIDKVLPLGSDDSSVEAQVSKLQSFTISQIRSIENYDFSSTPQNGALYPSSSLGTQLSQAATMFRNTPELEIIFINKGGWDTHSNQAVRHPTLLGDLSNSLYAFYTDMGTAMEDTTVLVLSEFGRTAHENASSNSEGELIPGTDHGHAFCSFVIGGQINGGIYGGWPGLNPETQLVSKRFLAEKVDYRDVISECLSLLEGGDPDSAFQGFTRTPIGFA</sequence>
<evidence type="ECO:0008006" key="2">
    <source>
        <dbReference type="Google" id="ProtNLM"/>
    </source>
</evidence>